<dbReference type="GO" id="GO:0003700">
    <property type="term" value="F:DNA-binding transcription factor activity"/>
    <property type="evidence" value="ECO:0007669"/>
    <property type="project" value="InterPro"/>
</dbReference>
<dbReference type="GO" id="GO:0005634">
    <property type="term" value="C:nucleus"/>
    <property type="evidence" value="ECO:0007669"/>
    <property type="project" value="UniProtKB-SubCell"/>
</dbReference>
<feature type="compositionally biased region" description="Basic residues" evidence="5">
    <location>
        <begin position="102"/>
        <end position="111"/>
    </location>
</feature>
<evidence type="ECO:0000313" key="7">
    <source>
        <dbReference type="EMBL" id="RYC77113.1"/>
    </source>
</evidence>
<evidence type="ECO:0000256" key="4">
    <source>
        <dbReference type="ARBA" id="ARBA00023242"/>
    </source>
</evidence>
<sequence>MAYQPTPNQFTDSSFFDEAIDTSPISIEVGLGFLEHPHYITTSAQPMEPESLRDGGAQQNILPTVEGDKKAAHRTRNRRQSQASSALSGTSASGLVTESPKPRKRSRKPKKQSKESDTTGQQGDLDDDDLPKGPRRRRILEHNRNAATKYRLRKTDEASALASREQALEDQNRSLSTCFDALTTEIYHLKTQLLQHTDCNCVLIQKYIANEARKSAEGLLACSSSFNAYSGSLSPDYGGSNDANTTDSFNNQCPEAGSISLTWTNPFQQRPRAPEVRDGMFDMSLEPFQNAPMPPDSMISAQTSPAVPLAG</sequence>
<evidence type="ECO:0000256" key="3">
    <source>
        <dbReference type="ARBA" id="ARBA00023163"/>
    </source>
</evidence>
<dbReference type="InterPro" id="IPR051027">
    <property type="entry name" value="bZIP_transcription_factors"/>
</dbReference>
<accession>A0A4Q2UY67</accession>
<dbReference type="Proteomes" id="UP000290540">
    <property type="component" value="Unassembled WGS sequence"/>
</dbReference>
<comment type="caution">
    <text evidence="7">The sequence shown here is derived from an EMBL/GenBank/DDBJ whole genome shotgun (WGS) entry which is preliminary data.</text>
</comment>
<dbReference type="EMBL" id="MQTW01002844">
    <property type="protein sequence ID" value="RYC77113.1"/>
    <property type="molecule type" value="Genomic_DNA"/>
</dbReference>
<evidence type="ECO:0000256" key="5">
    <source>
        <dbReference type="SAM" id="MobiDB-lite"/>
    </source>
</evidence>
<dbReference type="Pfam" id="PF00170">
    <property type="entry name" value="bZIP_1"/>
    <property type="match status" value="1"/>
</dbReference>
<dbReference type="Gene3D" id="1.20.5.170">
    <property type="match status" value="1"/>
</dbReference>
<dbReference type="InterPro" id="IPR004827">
    <property type="entry name" value="bZIP"/>
</dbReference>
<dbReference type="PROSITE" id="PS50217">
    <property type="entry name" value="BZIP"/>
    <property type="match status" value="1"/>
</dbReference>
<feature type="non-terminal residue" evidence="7">
    <location>
        <position position="311"/>
    </location>
</feature>
<dbReference type="AlphaFoldDB" id="A0A4Q2UY67"/>
<comment type="subcellular location">
    <subcellularLocation>
        <location evidence="1">Nucleus</location>
    </subcellularLocation>
</comment>
<evidence type="ECO:0000256" key="2">
    <source>
        <dbReference type="ARBA" id="ARBA00023015"/>
    </source>
</evidence>
<feature type="region of interest" description="Disordered" evidence="5">
    <location>
        <begin position="287"/>
        <end position="311"/>
    </location>
</feature>
<name>A0A4Q2UY67_FUSOX</name>
<keyword evidence="2" id="KW-0805">Transcription regulation</keyword>
<feature type="domain" description="BZIP" evidence="6">
    <location>
        <begin position="133"/>
        <end position="196"/>
    </location>
</feature>
<dbReference type="CDD" id="cd14687">
    <property type="entry name" value="bZIP_ATF2"/>
    <property type="match status" value="1"/>
</dbReference>
<dbReference type="InterPro" id="IPR046347">
    <property type="entry name" value="bZIP_sf"/>
</dbReference>
<keyword evidence="3" id="KW-0804">Transcription</keyword>
<proteinExistence type="predicted"/>
<organism evidence="7 8">
    <name type="scientific">Fusarium oxysporum f. sp. narcissi</name>
    <dbReference type="NCBI Taxonomy" id="451672"/>
    <lineage>
        <taxon>Eukaryota</taxon>
        <taxon>Fungi</taxon>
        <taxon>Dikarya</taxon>
        <taxon>Ascomycota</taxon>
        <taxon>Pezizomycotina</taxon>
        <taxon>Sordariomycetes</taxon>
        <taxon>Hypocreomycetidae</taxon>
        <taxon>Hypocreales</taxon>
        <taxon>Nectriaceae</taxon>
        <taxon>Fusarium</taxon>
        <taxon>Fusarium oxysporum species complex</taxon>
    </lineage>
</organism>
<evidence type="ECO:0000259" key="6">
    <source>
        <dbReference type="PROSITE" id="PS50217"/>
    </source>
</evidence>
<feature type="region of interest" description="Disordered" evidence="5">
    <location>
        <begin position="42"/>
        <end position="148"/>
    </location>
</feature>
<protein>
    <recommendedName>
        <fullName evidence="6">BZIP domain-containing protein</fullName>
    </recommendedName>
</protein>
<dbReference type="SMART" id="SM00338">
    <property type="entry name" value="BRLZ"/>
    <property type="match status" value="1"/>
</dbReference>
<evidence type="ECO:0000313" key="8">
    <source>
        <dbReference type="Proteomes" id="UP000290540"/>
    </source>
</evidence>
<dbReference type="PANTHER" id="PTHR19304">
    <property type="entry name" value="CYCLIC-AMP RESPONSE ELEMENT BINDING PROTEIN"/>
    <property type="match status" value="1"/>
</dbReference>
<feature type="compositionally biased region" description="Low complexity" evidence="5">
    <location>
        <begin position="80"/>
        <end position="95"/>
    </location>
</feature>
<evidence type="ECO:0000256" key="1">
    <source>
        <dbReference type="ARBA" id="ARBA00004123"/>
    </source>
</evidence>
<gene>
    <name evidence="7" type="ORF">BFJ63_vAg20013</name>
</gene>
<reference evidence="7 8" key="1">
    <citation type="submission" date="2016-12" db="EMBL/GenBank/DDBJ databases">
        <title>Draft genome sequence of Fusarium oxysporum causing rot on Narcissus.</title>
        <authorList>
            <person name="Armitage A.D."/>
            <person name="Taylor A."/>
            <person name="Clarkson J.P."/>
            <person name="Harrison R.J."/>
            <person name="Jackson A.C."/>
        </authorList>
    </citation>
    <scope>NUCLEOTIDE SEQUENCE [LARGE SCALE GENOMIC DNA]</scope>
    <source>
        <strain evidence="7 8">N139</strain>
    </source>
</reference>
<keyword evidence="4" id="KW-0539">Nucleus</keyword>
<dbReference type="SUPFAM" id="SSF57959">
    <property type="entry name" value="Leucine zipper domain"/>
    <property type="match status" value="1"/>
</dbReference>